<dbReference type="PANTHER" id="PTHR41317:SF1">
    <property type="entry name" value="PD-(D_E)XK NUCLEASE FAMILY TRANSPOSASE"/>
    <property type="match status" value="1"/>
</dbReference>
<protein>
    <submittedName>
        <fullName evidence="1">ATPase</fullName>
    </submittedName>
</protein>
<name>A0A9X6TNM1_BACTU</name>
<reference evidence="1 2" key="1">
    <citation type="submission" date="2017-09" db="EMBL/GenBank/DDBJ databases">
        <title>Large-scale bioinformatics analysis of Bacillus genomes uncovers conserved roles of natural products in bacterial physiology.</title>
        <authorList>
            <consortium name="Agbiome Team Llc"/>
            <person name="Bleich R.M."/>
            <person name="Grubbs K.J."/>
            <person name="Santa Maria K.C."/>
            <person name="Allen S.E."/>
            <person name="Farag S."/>
            <person name="Shank E.A."/>
            <person name="Bowers A."/>
        </authorList>
    </citation>
    <scope>NUCLEOTIDE SEQUENCE [LARGE SCALE GENOMIC DNA]</scope>
    <source>
        <strain evidence="1 2">AFS089089</strain>
    </source>
</reference>
<comment type="caution">
    <text evidence="1">The sequence shown here is derived from an EMBL/GenBank/DDBJ whole genome shotgun (WGS) entry which is preliminary data.</text>
</comment>
<dbReference type="EMBL" id="NVNL01000016">
    <property type="protein sequence ID" value="PEA89586.1"/>
    <property type="molecule type" value="Genomic_DNA"/>
</dbReference>
<dbReference type="AlphaFoldDB" id="A0A9X6TNM1"/>
<evidence type="ECO:0000313" key="2">
    <source>
        <dbReference type="Proteomes" id="UP000220702"/>
    </source>
</evidence>
<sequence length="304" mass="35603">MNQPLVNLRVDFAFKQLFGVQGQEELLISFLNAILHEFLSTPIVSLKIEDPHLHKEYEEDKLSILDILATLDNGTKVNIEIQVRNTQDIVKRSLYYWSKLYTSQLEKGMPYRSLRKTIAINLLDFHLFPDYEDMHTIGQFWSKQQNQVLLDDLEIHFIEIPKLLQQWREEKINPWENEFARWLLLLPAHEDEHLTHTLEDIAMKQDPMLQKAIHKWESMSQSSSFRLAYEAREKVLFDEQAKLAHAREVGKEEGLQEGIEKGKEVGIQEGKIQLIRGMHKNGMDIEEIAKFTNMDISEVCHILG</sequence>
<organism evidence="1 2">
    <name type="scientific">Bacillus thuringiensis</name>
    <dbReference type="NCBI Taxonomy" id="1428"/>
    <lineage>
        <taxon>Bacteria</taxon>
        <taxon>Bacillati</taxon>
        <taxon>Bacillota</taxon>
        <taxon>Bacilli</taxon>
        <taxon>Bacillales</taxon>
        <taxon>Bacillaceae</taxon>
        <taxon>Bacillus</taxon>
        <taxon>Bacillus cereus group</taxon>
    </lineage>
</organism>
<accession>A0A9X6TNM1</accession>
<evidence type="ECO:0000313" key="1">
    <source>
        <dbReference type="EMBL" id="PEA89586.1"/>
    </source>
</evidence>
<dbReference type="Proteomes" id="UP000220702">
    <property type="component" value="Unassembled WGS sequence"/>
</dbReference>
<dbReference type="InterPro" id="IPR010106">
    <property type="entry name" value="RpnA"/>
</dbReference>
<dbReference type="RefSeq" id="WP_098901962.1">
    <property type="nucleotide sequence ID" value="NZ_NVNL01000016.1"/>
</dbReference>
<proteinExistence type="predicted"/>
<dbReference type="NCBIfam" id="TIGR01784">
    <property type="entry name" value="T_den_put_tspse"/>
    <property type="match status" value="1"/>
</dbReference>
<dbReference type="Pfam" id="PF12784">
    <property type="entry name" value="PDDEXK_2"/>
    <property type="match status" value="1"/>
</dbReference>
<gene>
    <name evidence="1" type="ORF">CON71_12940</name>
</gene>
<dbReference type="PANTHER" id="PTHR41317">
    <property type="entry name" value="PD-(D_E)XK NUCLEASE FAMILY TRANSPOSASE"/>
    <property type="match status" value="1"/>
</dbReference>